<keyword evidence="3" id="KW-1185">Reference proteome</keyword>
<sequence>MISNLFKVVMIAGTLLLGACSGVSTSTSSCPAEGCQSFGDRVTGSASKANFGGSSAIGSSFNEYSSGLLHD</sequence>
<dbReference type="EMBL" id="WNNK01000055">
    <property type="protein sequence ID" value="MUF08386.1"/>
    <property type="molecule type" value="Genomic_DNA"/>
</dbReference>
<feature type="signal peptide" evidence="1">
    <location>
        <begin position="1"/>
        <end position="25"/>
    </location>
</feature>
<organism evidence="2 3">
    <name type="scientific">Pseudomonas spelaei</name>
    <dbReference type="NCBI Taxonomy" id="1055469"/>
    <lineage>
        <taxon>Bacteria</taxon>
        <taxon>Pseudomonadati</taxon>
        <taxon>Pseudomonadota</taxon>
        <taxon>Gammaproteobacteria</taxon>
        <taxon>Pseudomonadales</taxon>
        <taxon>Pseudomonadaceae</taxon>
        <taxon>Pseudomonas</taxon>
    </lineage>
</organism>
<protein>
    <recommendedName>
        <fullName evidence="4">Lipoprotein</fullName>
    </recommendedName>
</protein>
<dbReference type="Proteomes" id="UP000438196">
    <property type="component" value="Unassembled WGS sequence"/>
</dbReference>
<evidence type="ECO:0008006" key="4">
    <source>
        <dbReference type="Google" id="ProtNLM"/>
    </source>
</evidence>
<comment type="caution">
    <text evidence="2">The sequence shown here is derived from an EMBL/GenBank/DDBJ whole genome shotgun (WGS) entry which is preliminary data.</text>
</comment>
<name>A0A6I3WQC9_9PSED</name>
<evidence type="ECO:0000313" key="3">
    <source>
        <dbReference type="Proteomes" id="UP000438196"/>
    </source>
</evidence>
<keyword evidence="1" id="KW-0732">Signal</keyword>
<evidence type="ECO:0000313" key="2">
    <source>
        <dbReference type="EMBL" id="MUF08386.1"/>
    </source>
</evidence>
<dbReference type="PROSITE" id="PS51257">
    <property type="entry name" value="PROKAR_LIPOPROTEIN"/>
    <property type="match status" value="1"/>
</dbReference>
<dbReference type="RefSeq" id="WP_155586484.1">
    <property type="nucleotide sequence ID" value="NZ_JBHSTH010000035.1"/>
</dbReference>
<dbReference type="OrthoDB" id="7026709at2"/>
<dbReference type="AlphaFoldDB" id="A0A6I3WQC9"/>
<gene>
    <name evidence="2" type="ORF">GNF76_29070</name>
</gene>
<feature type="chain" id="PRO_5026060413" description="Lipoprotein" evidence="1">
    <location>
        <begin position="26"/>
        <end position="71"/>
    </location>
</feature>
<reference evidence="2 3" key="1">
    <citation type="submission" date="2019-11" db="EMBL/GenBank/DDBJ databases">
        <title>Pseudomonas karstica sp. nov. and Pseudomonas spelaei sp. nov. from karst caves.</title>
        <authorList>
            <person name="Zeman M."/>
        </authorList>
    </citation>
    <scope>NUCLEOTIDE SEQUENCE [LARGE SCALE GENOMIC DNA]</scope>
    <source>
        <strain evidence="2 3">CCM 7893</strain>
    </source>
</reference>
<accession>A0A6I3WQC9</accession>
<evidence type="ECO:0000256" key="1">
    <source>
        <dbReference type="SAM" id="SignalP"/>
    </source>
</evidence>
<proteinExistence type="predicted"/>